<evidence type="ECO:0000313" key="3">
    <source>
        <dbReference type="Proteomes" id="UP001498421"/>
    </source>
</evidence>
<organism evidence="2 3">
    <name type="scientific">Neonectria magnoliae</name>
    <dbReference type="NCBI Taxonomy" id="2732573"/>
    <lineage>
        <taxon>Eukaryota</taxon>
        <taxon>Fungi</taxon>
        <taxon>Dikarya</taxon>
        <taxon>Ascomycota</taxon>
        <taxon>Pezizomycotina</taxon>
        <taxon>Sordariomycetes</taxon>
        <taxon>Hypocreomycetidae</taxon>
        <taxon>Hypocreales</taxon>
        <taxon>Nectriaceae</taxon>
        <taxon>Neonectria</taxon>
    </lineage>
</organism>
<reference evidence="2 3" key="1">
    <citation type="journal article" date="2025" name="Microbiol. Resour. Announc.">
        <title>Draft genome sequences for Neonectria magnoliae and Neonectria punicea, canker pathogens of Liriodendron tulipifera and Acer saccharum in West Virginia.</title>
        <authorList>
            <person name="Petronek H.M."/>
            <person name="Kasson M.T."/>
            <person name="Metheny A.M."/>
            <person name="Stauder C.M."/>
            <person name="Lovett B."/>
            <person name="Lynch S.C."/>
            <person name="Garnas J.R."/>
            <person name="Kasson L.R."/>
            <person name="Stajich J.E."/>
        </authorList>
    </citation>
    <scope>NUCLEOTIDE SEQUENCE [LARGE SCALE GENOMIC DNA]</scope>
    <source>
        <strain evidence="2 3">NRRL 64651</strain>
    </source>
</reference>
<name>A0ABR1IK76_9HYPO</name>
<evidence type="ECO:0000313" key="2">
    <source>
        <dbReference type="EMBL" id="KAK7432977.1"/>
    </source>
</evidence>
<evidence type="ECO:0000256" key="1">
    <source>
        <dbReference type="SAM" id="MobiDB-lite"/>
    </source>
</evidence>
<feature type="compositionally biased region" description="Pro residues" evidence="1">
    <location>
        <begin position="10"/>
        <end position="19"/>
    </location>
</feature>
<proteinExistence type="predicted"/>
<feature type="region of interest" description="Disordered" evidence="1">
    <location>
        <begin position="1"/>
        <end position="20"/>
    </location>
</feature>
<keyword evidence="3" id="KW-1185">Reference proteome</keyword>
<accession>A0ABR1IK76</accession>
<comment type="caution">
    <text evidence="2">The sequence shown here is derived from an EMBL/GenBank/DDBJ whole genome shotgun (WGS) entry which is preliminary data.</text>
</comment>
<sequence>MEDYIVLADEPPPPPPPKPIEGVQLPRYKIPGEPERYRLPATAIESAHTERLTHLDTVHFRFRTRFVSATGAFLDSNHPNVLRLRIHQSSAQHAIDLVMDLLPQYICSYIEYVFPEWFLPADLILKKERDSKASEYGDPEELMNMEVKAYKKPKSLQGIVVPNYYGQVRFTGARAIILQDVGGVSLAEPAGATLDFDDFSRLLQECCCALQSFGVNLEDHQLGNFLLVEGKIMAVDLEMVSFDRSTDYTRTSMWNGITWMARLYRDRRAYLRKQGLLEAA</sequence>
<dbReference type="EMBL" id="JAZAVK010000002">
    <property type="protein sequence ID" value="KAK7432977.1"/>
    <property type="molecule type" value="Genomic_DNA"/>
</dbReference>
<gene>
    <name evidence="2" type="ORF">QQZ08_000448</name>
</gene>
<protein>
    <submittedName>
        <fullName evidence="2">Uncharacterized protein</fullName>
    </submittedName>
</protein>
<dbReference type="Proteomes" id="UP001498421">
    <property type="component" value="Unassembled WGS sequence"/>
</dbReference>